<evidence type="ECO:0000259" key="3">
    <source>
        <dbReference type="Pfam" id="PF21186"/>
    </source>
</evidence>
<name>A0ABS5S5L9_9FLAO</name>
<evidence type="ECO:0000256" key="1">
    <source>
        <dbReference type="SAM" id="MobiDB-lite"/>
    </source>
</evidence>
<dbReference type="InterPro" id="IPR041218">
    <property type="entry name" value="DUF5606"/>
</dbReference>
<dbReference type="Pfam" id="PF21186">
    <property type="entry name" value="DUF6852"/>
    <property type="match status" value="1"/>
</dbReference>
<proteinExistence type="predicted"/>
<accession>A0ABS5S5L9</accession>
<feature type="domain" description="DUF5606" evidence="2">
    <location>
        <begin position="3"/>
        <end position="48"/>
    </location>
</feature>
<comment type="caution">
    <text evidence="4">The sequence shown here is derived from an EMBL/GenBank/DDBJ whole genome shotgun (WGS) entry which is preliminary data.</text>
</comment>
<dbReference type="InterPro" id="IPR049280">
    <property type="entry name" value="DUF6852"/>
</dbReference>
<dbReference type="InterPro" id="IPR049282">
    <property type="entry name" value="BVU_3817_N_sf"/>
</dbReference>
<feature type="compositionally biased region" description="Basic and acidic residues" evidence="1">
    <location>
        <begin position="129"/>
        <end position="138"/>
    </location>
</feature>
<evidence type="ECO:0000259" key="2">
    <source>
        <dbReference type="Pfam" id="PF18347"/>
    </source>
</evidence>
<dbReference type="InterPro" id="IPR049281">
    <property type="entry name" value="BVU_3817-like_C_sf"/>
</dbReference>
<feature type="compositionally biased region" description="Basic and acidic residues" evidence="1">
    <location>
        <begin position="145"/>
        <end position="158"/>
    </location>
</feature>
<dbReference type="Pfam" id="PF18347">
    <property type="entry name" value="DUF5606"/>
    <property type="match status" value="1"/>
</dbReference>
<keyword evidence="5" id="KW-1185">Reference proteome</keyword>
<dbReference type="Proteomes" id="UP001297092">
    <property type="component" value="Unassembled WGS sequence"/>
</dbReference>
<dbReference type="Gene3D" id="2.30.30.730">
    <property type="match status" value="1"/>
</dbReference>
<dbReference type="Gene3D" id="1.10.10.1650">
    <property type="match status" value="1"/>
</dbReference>
<dbReference type="EMBL" id="JAHCTB010000004">
    <property type="protein sequence ID" value="MBT0608501.1"/>
    <property type="molecule type" value="Genomic_DNA"/>
</dbReference>
<reference evidence="4 5" key="1">
    <citation type="submission" date="2021-05" db="EMBL/GenBank/DDBJ databases">
        <title>Aequorivita echinoideorum JCM 30378 genome.</title>
        <authorList>
            <person name="Zhang H."/>
            <person name="Li C."/>
        </authorList>
    </citation>
    <scope>NUCLEOTIDE SEQUENCE [LARGE SCALE GENOMIC DNA]</scope>
    <source>
        <strain evidence="4 5">JCM30378</strain>
    </source>
</reference>
<evidence type="ECO:0000313" key="5">
    <source>
        <dbReference type="Proteomes" id="UP001297092"/>
    </source>
</evidence>
<evidence type="ECO:0000313" key="4">
    <source>
        <dbReference type="EMBL" id="MBT0608501.1"/>
    </source>
</evidence>
<feature type="domain" description="DUF6852" evidence="3">
    <location>
        <begin position="51"/>
        <end position="119"/>
    </location>
</feature>
<feature type="region of interest" description="Disordered" evidence="1">
    <location>
        <begin position="129"/>
        <end position="192"/>
    </location>
</feature>
<feature type="compositionally biased region" description="Low complexity" evidence="1">
    <location>
        <begin position="160"/>
        <end position="180"/>
    </location>
</feature>
<gene>
    <name evidence="4" type="ORF">KIV10_09930</name>
</gene>
<protein>
    <submittedName>
        <fullName evidence="4">DUF5606 domain-containing protein</fullName>
    </submittedName>
</protein>
<sequence length="192" mass="21299">MSLEKVLSISGKPGLYKLKTQTRSGFLAESLLDGKTINVSGRHNVSLLSEIAIYTLTEEVPLRKVFSKISEKENGKEAISHKASKDELEEYFFGILPDYDEDRVYASDIKKVVQWYNLLVKNGITDFSQEKDEEKAEAKEEENVDSEKLKTTKTEKPKKTAAPKNAPPKTAAPKASSNKKGGTTKSAASRKT</sequence>
<organism evidence="4 5">
    <name type="scientific">Aequorivita echinoideorum</name>
    <dbReference type="NCBI Taxonomy" id="1549647"/>
    <lineage>
        <taxon>Bacteria</taxon>
        <taxon>Pseudomonadati</taxon>
        <taxon>Bacteroidota</taxon>
        <taxon>Flavobacteriia</taxon>
        <taxon>Flavobacteriales</taxon>
        <taxon>Flavobacteriaceae</taxon>
        <taxon>Aequorivita</taxon>
    </lineage>
</organism>
<feature type="compositionally biased region" description="Polar residues" evidence="1">
    <location>
        <begin position="181"/>
        <end position="192"/>
    </location>
</feature>